<evidence type="ECO:0000259" key="5">
    <source>
        <dbReference type="PROSITE" id="PS50146"/>
    </source>
</evidence>
<keyword evidence="3 6" id="KW-0418">Kinase</keyword>
<reference evidence="6 7" key="1">
    <citation type="journal article" date="2018" name="IMA Fungus">
        <title>IMA Genome-F 9: Draft genome sequence of Annulohypoxylon stygium, Aspergillus mulundensis, Berkeleyomyces basicola (syn. Thielaviopsis basicola), Ceratocystis smalleyi, two Cercospora beticola strains, Coleophoma cylindrospora, Fusarium fracticaudum, Phialophora cf. hyalina, and Morchella septimelata.</title>
        <authorList>
            <person name="Wingfield B.D."/>
            <person name="Bills G.F."/>
            <person name="Dong Y."/>
            <person name="Huang W."/>
            <person name="Nel W.J."/>
            <person name="Swalarsk-Parry B.S."/>
            <person name="Vaghefi N."/>
            <person name="Wilken P.M."/>
            <person name="An Z."/>
            <person name="de Beer Z.W."/>
            <person name="De Vos L."/>
            <person name="Chen L."/>
            <person name="Duong T.A."/>
            <person name="Gao Y."/>
            <person name="Hammerbacher A."/>
            <person name="Kikkert J.R."/>
            <person name="Li Y."/>
            <person name="Li H."/>
            <person name="Li K."/>
            <person name="Li Q."/>
            <person name="Liu X."/>
            <person name="Ma X."/>
            <person name="Naidoo K."/>
            <person name="Pethybridge S.J."/>
            <person name="Sun J."/>
            <person name="Steenkamp E.T."/>
            <person name="van der Nest M.A."/>
            <person name="van Wyk S."/>
            <person name="Wingfield M.J."/>
            <person name="Xiong C."/>
            <person name="Yue Q."/>
            <person name="Zhang X."/>
        </authorList>
    </citation>
    <scope>NUCLEOTIDE SEQUENCE [LARGE SCALE GENOMIC DNA]</scope>
    <source>
        <strain evidence="6 7">BP6252</strain>
    </source>
</reference>
<dbReference type="SUPFAM" id="SSF111331">
    <property type="entry name" value="NAD kinase/diacylglycerol kinase-like"/>
    <property type="match status" value="1"/>
</dbReference>
<evidence type="ECO:0000256" key="1">
    <source>
        <dbReference type="ARBA" id="ARBA00022679"/>
    </source>
</evidence>
<keyword evidence="7" id="KW-1185">Reference proteome</keyword>
<dbReference type="InterPro" id="IPR055916">
    <property type="entry name" value="DUF7493"/>
</dbReference>
<keyword evidence="4" id="KW-0067">ATP-binding</keyword>
<dbReference type="InterPro" id="IPR045540">
    <property type="entry name" value="YegS/DAGK_C"/>
</dbReference>
<dbReference type="EMBL" id="PDLM01000004">
    <property type="protein sequence ID" value="RDW79804.1"/>
    <property type="molecule type" value="Genomic_DNA"/>
</dbReference>
<dbReference type="STRING" id="1849047.A0A3D8S137"/>
<dbReference type="Gene3D" id="2.60.200.40">
    <property type="match status" value="1"/>
</dbReference>
<evidence type="ECO:0000313" key="6">
    <source>
        <dbReference type="EMBL" id="RDW79804.1"/>
    </source>
</evidence>
<evidence type="ECO:0000256" key="2">
    <source>
        <dbReference type="ARBA" id="ARBA00022741"/>
    </source>
</evidence>
<evidence type="ECO:0000256" key="4">
    <source>
        <dbReference type="ARBA" id="ARBA00022840"/>
    </source>
</evidence>
<dbReference type="GO" id="GO:0005737">
    <property type="term" value="C:cytoplasm"/>
    <property type="evidence" value="ECO:0007669"/>
    <property type="project" value="TreeGrafter"/>
</dbReference>
<proteinExistence type="predicted"/>
<accession>A0A3D8S137</accession>
<dbReference type="PROSITE" id="PS50146">
    <property type="entry name" value="DAGK"/>
    <property type="match status" value="1"/>
</dbReference>
<keyword evidence="2" id="KW-0547">Nucleotide-binding</keyword>
<keyword evidence="1" id="KW-0808">Transferase</keyword>
<protein>
    <submittedName>
        <fullName evidence="6">Putative sphingosine kinase protein</fullName>
    </submittedName>
</protein>
<evidence type="ECO:0000256" key="3">
    <source>
        <dbReference type="ARBA" id="ARBA00022777"/>
    </source>
</evidence>
<name>A0A3D8S137_9HELO</name>
<dbReference type="Pfam" id="PF24321">
    <property type="entry name" value="DUF7493"/>
    <property type="match status" value="1"/>
</dbReference>
<dbReference type="GO" id="GO:0046512">
    <property type="term" value="P:sphingosine biosynthetic process"/>
    <property type="evidence" value="ECO:0007669"/>
    <property type="project" value="TreeGrafter"/>
</dbReference>
<dbReference type="SMART" id="SM00046">
    <property type="entry name" value="DAGKc"/>
    <property type="match status" value="1"/>
</dbReference>
<feature type="domain" description="DAGKc" evidence="5">
    <location>
        <begin position="152"/>
        <end position="292"/>
    </location>
</feature>
<dbReference type="Proteomes" id="UP000256645">
    <property type="component" value="Unassembled WGS sequence"/>
</dbReference>
<dbReference type="Gene3D" id="3.40.50.10330">
    <property type="entry name" value="Probable inorganic polyphosphate/atp-NAD kinase, domain 1"/>
    <property type="match status" value="1"/>
</dbReference>
<dbReference type="AlphaFoldDB" id="A0A3D8S137"/>
<dbReference type="InterPro" id="IPR050187">
    <property type="entry name" value="Lipid_Phosphate_FormReg"/>
</dbReference>
<dbReference type="GO" id="GO:0001727">
    <property type="term" value="F:lipid kinase activity"/>
    <property type="evidence" value="ECO:0007669"/>
    <property type="project" value="TreeGrafter"/>
</dbReference>
<dbReference type="PANTHER" id="PTHR12358:SF31">
    <property type="entry name" value="ACYLGLYCEROL KINASE, MITOCHONDRIAL"/>
    <property type="match status" value="1"/>
</dbReference>
<dbReference type="GO" id="GO:0005524">
    <property type="term" value="F:ATP binding"/>
    <property type="evidence" value="ECO:0007669"/>
    <property type="project" value="UniProtKB-KW"/>
</dbReference>
<dbReference type="InterPro" id="IPR017438">
    <property type="entry name" value="ATP-NAD_kinase_N"/>
</dbReference>
<sequence>MASQDPSDASSLAALGVENPTVDGHFDIESTLYISDSTSFTLSPKSLIIRATDGAKKSDKKSAKPVGQSSRRSVTLDAAAYSEPMGGTNTRAIALHNILWAETTESELLIHYAKQSPKIGVEAATLKFDLEDRGHTDTWVERLLERAYGKAQRKKRVKVLINPKSGKGAAEKIYNRYVLPMFDAARLDLDVTVTKTRGEAIEIAESLDIEAYDIIVCCSGDGTPHEVFNGLGKRKDASNALTKIAIAQIPCGSGNAMHCNLSGSIGSPSIAAVSIIKGIRTPFDLISITQGETRYLSFLSQALGIVAEFDLATEHLRWMGGTARFTYGFLVRAIQKKIYPCEVAVKVVIDNKDDIKEHYRKQASKSLTSPEFVRDEVGSESGLPALKYGTVKDAVPEDWEVESMDKMSSFYCGNMSWMATDVNYFPAALPNDGCMDMVAIGGDISRVSALGLLPAVENGKFFGLPHVSYRKVSAYRITPKNQADGYISMDGERVPFEPFQAEVHRGLGTVLTKDGCLYDAPGPQ</sequence>
<dbReference type="GO" id="GO:0016020">
    <property type="term" value="C:membrane"/>
    <property type="evidence" value="ECO:0007669"/>
    <property type="project" value="TreeGrafter"/>
</dbReference>
<organism evidence="6 7">
    <name type="scientific">Coleophoma cylindrospora</name>
    <dbReference type="NCBI Taxonomy" id="1849047"/>
    <lineage>
        <taxon>Eukaryota</taxon>
        <taxon>Fungi</taxon>
        <taxon>Dikarya</taxon>
        <taxon>Ascomycota</taxon>
        <taxon>Pezizomycotina</taxon>
        <taxon>Leotiomycetes</taxon>
        <taxon>Helotiales</taxon>
        <taxon>Dermateaceae</taxon>
        <taxon>Coleophoma</taxon>
    </lineage>
</organism>
<dbReference type="Pfam" id="PF00781">
    <property type="entry name" value="DAGK_cat"/>
    <property type="match status" value="1"/>
</dbReference>
<dbReference type="Pfam" id="PF19279">
    <property type="entry name" value="YegS_C"/>
    <property type="match status" value="1"/>
</dbReference>
<dbReference type="OrthoDB" id="3853857at2759"/>
<dbReference type="PANTHER" id="PTHR12358">
    <property type="entry name" value="SPHINGOSINE KINASE"/>
    <property type="match status" value="1"/>
</dbReference>
<dbReference type="InterPro" id="IPR001206">
    <property type="entry name" value="Diacylglycerol_kinase_cat_dom"/>
</dbReference>
<gene>
    <name evidence="6" type="ORF">BP6252_04442</name>
</gene>
<comment type="caution">
    <text evidence="6">The sequence shown here is derived from an EMBL/GenBank/DDBJ whole genome shotgun (WGS) entry which is preliminary data.</text>
</comment>
<evidence type="ECO:0000313" key="7">
    <source>
        <dbReference type="Proteomes" id="UP000256645"/>
    </source>
</evidence>
<dbReference type="InterPro" id="IPR016064">
    <property type="entry name" value="NAD/diacylglycerol_kinase_sf"/>
</dbReference>